<dbReference type="CDD" id="cd01347">
    <property type="entry name" value="ligand_gated_channel"/>
    <property type="match status" value="1"/>
</dbReference>
<keyword evidence="5 10" id="KW-0812">Transmembrane</keyword>
<protein>
    <submittedName>
        <fullName evidence="16">Outer-membrane receptor for Fe(III)-coprogen, Fe(III)-ferrioxamine B and Fe(III)-rhodotrulic acid</fullName>
    </submittedName>
</protein>
<evidence type="ECO:0000259" key="15">
    <source>
        <dbReference type="Pfam" id="PF07715"/>
    </source>
</evidence>
<evidence type="ECO:0000259" key="14">
    <source>
        <dbReference type="Pfam" id="PF00593"/>
    </source>
</evidence>
<gene>
    <name evidence="16" type="primary">fhuE</name>
    <name evidence="16" type="ORF">NCTC9380_01110</name>
</gene>
<dbReference type="EMBL" id="UGPL01000006">
    <property type="protein sequence ID" value="STY65840.1"/>
    <property type="molecule type" value="Genomic_DNA"/>
</dbReference>
<reference evidence="16 17" key="1">
    <citation type="submission" date="2018-06" db="EMBL/GenBank/DDBJ databases">
        <authorList>
            <consortium name="Pathogen Informatics"/>
            <person name="Doyle S."/>
        </authorList>
    </citation>
    <scope>NUCLEOTIDE SEQUENCE [LARGE SCALE GENOMIC DNA]</scope>
    <source>
        <strain evidence="16 17">NCTC9380</strain>
    </source>
</reference>
<dbReference type="PROSITE" id="PS52016">
    <property type="entry name" value="TONB_DEPENDENT_REC_3"/>
    <property type="match status" value="1"/>
</dbReference>
<evidence type="ECO:0000256" key="2">
    <source>
        <dbReference type="ARBA" id="ARBA00009810"/>
    </source>
</evidence>
<name>A0A378NBS3_MANHA</name>
<dbReference type="InterPro" id="IPR039426">
    <property type="entry name" value="TonB-dep_rcpt-like"/>
</dbReference>
<feature type="signal peptide" evidence="13">
    <location>
        <begin position="1"/>
        <end position="25"/>
    </location>
</feature>
<evidence type="ECO:0000313" key="17">
    <source>
        <dbReference type="Proteomes" id="UP000254031"/>
    </source>
</evidence>
<sequence length="710" mass="79160">MNTLSKAIKLALYGSSIGSISTAYAETVTHLNTVEVSAETPNASSEETGRYAQKKAKGSNGMALSAKDTPQSVTAVTHQQIRDQNLNTIAKALEATHGVSVSLVDRGRYSFSARGFGIDKVKVDGMDLKVNNQWTTGENTGNSVLYDRVEVVRGATGLTTGAGDPSASVNLVRKRANSTSRYTILEAGIGRYADFNTMIDHSQALNNSGSVRGRFIAEHKNGNTFIKNEKERYTTLYGNIEADLTDTTKLGLGVSYQKEKRDAALWGGLPAFYSDGGETNWSRSKNASPEWAYWDNESVNYFADITQKLGEKWELALKGNYRVGKHNSELFYFSGSSLNRQDGLGWSPWPGKFKNDNTQSNVQLDLTGSFSAWGLEHDAAIGIQYNRAHRNSYAADNSTFDGAFDFNNWNGIYARPNWGSMSEKYYQNLKEFGVYVSTRLRLTDRLSMLLGSRISSYRTEGTFYGSTQNFHANDVGTPYAGLTFDINPQNTVYVSYTDIFKPQSQVDINNKLLSPVTGETYEAGWKGSYFNDNLQTQISVFETRQDNLAQSAGINPNTLLAYYTASKGAKVRGFEVEASGNVTEKLKLNAGYTQWKGDDASGNPINTTQPRKQFKFFATYDMNRLVQGLTVGAGVNWQSRIYTKHATYGEYGQKAYTLVNLMARYQFNDNFSAQLNIDNLFDKKYRNALSFSQYSYGEPFYTRLNLRYEF</sequence>
<evidence type="ECO:0000256" key="10">
    <source>
        <dbReference type="PROSITE-ProRule" id="PRU01360"/>
    </source>
</evidence>
<accession>A0A378NBS3</accession>
<evidence type="ECO:0000256" key="9">
    <source>
        <dbReference type="ARBA" id="ARBA00023237"/>
    </source>
</evidence>
<evidence type="ECO:0000256" key="3">
    <source>
        <dbReference type="ARBA" id="ARBA00022448"/>
    </source>
</evidence>
<dbReference type="InterPro" id="IPR036942">
    <property type="entry name" value="Beta-barrel_TonB_sf"/>
</dbReference>
<feature type="domain" description="TonB-dependent receptor-like beta-barrel" evidence="14">
    <location>
        <begin position="278"/>
        <end position="680"/>
    </location>
</feature>
<comment type="similarity">
    <text evidence="2 10 11">Belongs to the TonB-dependent receptor family.</text>
</comment>
<dbReference type="NCBIfam" id="TIGR01783">
    <property type="entry name" value="TonB-siderophor"/>
    <property type="match status" value="1"/>
</dbReference>
<dbReference type="AlphaFoldDB" id="A0A378NBS3"/>
<evidence type="ECO:0000313" key="16">
    <source>
        <dbReference type="EMBL" id="STY65840.1"/>
    </source>
</evidence>
<evidence type="ECO:0000256" key="13">
    <source>
        <dbReference type="SAM" id="SignalP"/>
    </source>
</evidence>
<proteinExistence type="inferred from homology"/>
<dbReference type="Proteomes" id="UP000254031">
    <property type="component" value="Unassembled WGS sequence"/>
</dbReference>
<keyword evidence="6 11" id="KW-0798">TonB box</keyword>
<dbReference type="PANTHER" id="PTHR32552:SF74">
    <property type="entry name" value="HYDROXAMATE SIDEROPHORE RECEPTOR FHUE"/>
    <property type="match status" value="1"/>
</dbReference>
<dbReference type="GO" id="GO:0009279">
    <property type="term" value="C:cell outer membrane"/>
    <property type="evidence" value="ECO:0007669"/>
    <property type="project" value="UniProtKB-SubCell"/>
</dbReference>
<comment type="subcellular location">
    <subcellularLocation>
        <location evidence="1 10">Cell outer membrane</location>
        <topology evidence="1 10">Multi-pass membrane protein</topology>
    </subcellularLocation>
</comment>
<organism evidence="16 17">
    <name type="scientific">Mannheimia haemolytica</name>
    <name type="common">Pasteurella haemolytica</name>
    <dbReference type="NCBI Taxonomy" id="75985"/>
    <lineage>
        <taxon>Bacteria</taxon>
        <taxon>Pseudomonadati</taxon>
        <taxon>Pseudomonadota</taxon>
        <taxon>Gammaproteobacteria</taxon>
        <taxon>Pasteurellales</taxon>
        <taxon>Pasteurellaceae</taxon>
        <taxon>Mannheimia</taxon>
    </lineage>
</organism>
<dbReference type="InterPro" id="IPR037066">
    <property type="entry name" value="Plug_dom_sf"/>
</dbReference>
<feature type="compositionally biased region" description="Polar residues" evidence="12">
    <location>
        <begin position="37"/>
        <end position="46"/>
    </location>
</feature>
<keyword evidence="13" id="KW-0732">Signal</keyword>
<dbReference type="InterPro" id="IPR012910">
    <property type="entry name" value="Plug_dom"/>
</dbReference>
<dbReference type="Pfam" id="PF07715">
    <property type="entry name" value="Plug"/>
    <property type="match status" value="1"/>
</dbReference>
<dbReference type="PANTHER" id="PTHR32552">
    <property type="entry name" value="FERRICHROME IRON RECEPTOR-RELATED"/>
    <property type="match status" value="1"/>
</dbReference>
<feature type="chain" id="PRO_5016787792" evidence="13">
    <location>
        <begin position="26"/>
        <end position="710"/>
    </location>
</feature>
<dbReference type="Gene3D" id="2.40.170.20">
    <property type="entry name" value="TonB-dependent receptor, beta-barrel domain"/>
    <property type="match status" value="1"/>
</dbReference>
<evidence type="ECO:0000256" key="8">
    <source>
        <dbReference type="ARBA" id="ARBA00023170"/>
    </source>
</evidence>
<dbReference type="GO" id="GO:0015891">
    <property type="term" value="P:siderophore transport"/>
    <property type="evidence" value="ECO:0007669"/>
    <property type="project" value="InterPro"/>
</dbReference>
<keyword evidence="8 16" id="KW-0675">Receptor</keyword>
<evidence type="ECO:0000256" key="1">
    <source>
        <dbReference type="ARBA" id="ARBA00004571"/>
    </source>
</evidence>
<dbReference type="InterPro" id="IPR010105">
    <property type="entry name" value="TonB_sidphr_rcpt"/>
</dbReference>
<evidence type="ECO:0000256" key="7">
    <source>
        <dbReference type="ARBA" id="ARBA00023136"/>
    </source>
</evidence>
<feature type="domain" description="TonB-dependent receptor plug" evidence="15">
    <location>
        <begin position="66"/>
        <end position="166"/>
    </location>
</feature>
<dbReference type="SUPFAM" id="SSF56935">
    <property type="entry name" value="Porins"/>
    <property type="match status" value="1"/>
</dbReference>
<keyword evidence="3 10" id="KW-0813">Transport</keyword>
<dbReference type="GO" id="GO:0038023">
    <property type="term" value="F:signaling receptor activity"/>
    <property type="evidence" value="ECO:0007669"/>
    <property type="project" value="InterPro"/>
</dbReference>
<dbReference type="InterPro" id="IPR000531">
    <property type="entry name" value="Beta-barrel_TonB"/>
</dbReference>
<evidence type="ECO:0000256" key="12">
    <source>
        <dbReference type="SAM" id="MobiDB-lite"/>
    </source>
</evidence>
<dbReference type="GO" id="GO:0015344">
    <property type="term" value="F:siderophore uptake transmembrane transporter activity"/>
    <property type="evidence" value="ECO:0007669"/>
    <property type="project" value="TreeGrafter"/>
</dbReference>
<evidence type="ECO:0000256" key="11">
    <source>
        <dbReference type="RuleBase" id="RU003357"/>
    </source>
</evidence>
<dbReference type="RefSeq" id="WP_006251863.1">
    <property type="nucleotide sequence ID" value="NZ_CP017484.1"/>
</dbReference>
<dbReference type="Pfam" id="PF00593">
    <property type="entry name" value="TonB_dep_Rec_b-barrel"/>
    <property type="match status" value="1"/>
</dbReference>
<evidence type="ECO:0000256" key="4">
    <source>
        <dbReference type="ARBA" id="ARBA00022452"/>
    </source>
</evidence>
<dbReference type="Gene3D" id="2.170.130.10">
    <property type="entry name" value="TonB-dependent receptor, plug domain"/>
    <property type="match status" value="1"/>
</dbReference>
<evidence type="ECO:0000256" key="5">
    <source>
        <dbReference type="ARBA" id="ARBA00022692"/>
    </source>
</evidence>
<keyword evidence="7 10" id="KW-0472">Membrane</keyword>
<keyword evidence="4 10" id="KW-1134">Transmembrane beta strand</keyword>
<keyword evidence="9 10" id="KW-0998">Cell outer membrane</keyword>
<evidence type="ECO:0000256" key="6">
    <source>
        <dbReference type="ARBA" id="ARBA00023077"/>
    </source>
</evidence>
<feature type="region of interest" description="Disordered" evidence="12">
    <location>
        <begin position="37"/>
        <end position="65"/>
    </location>
</feature>